<dbReference type="RefSeq" id="WP_307393532.1">
    <property type="nucleotide sequence ID" value="NZ_BAAADK010000032.1"/>
</dbReference>
<keyword evidence="4" id="KW-1185">Reference proteome</keyword>
<dbReference type="SUPFAM" id="SSF55961">
    <property type="entry name" value="Bet v1-like"/>
    <property type="match status" value="1"/>
</dbReference>
<dbReference type="EMBL" id="JAUSTY010000006">
    <property type="protein sequence ID" value="MDQ0165870.1"/>
    <property type="molecule type" value="Genomic_DNA"/>
</dbReference>
<dbReference type="Gene3D" id="3.30.530.20">
    <property type="match status" value="1"/>
</dbReference>
<organism evidence="3 4">
    <name type="scientific">Caldalkalibacillus horti</name>
    <dbReference type="NCBI Taxonomy" id="77523"/>
    <lineage>
        <taxon>Bacteria</taxon>
        <taxon>Bacillati</taxon>
        <taxon>Bacillota</taxon>
        <taxon>Bacilli</taxon>
        <taxon>Bacillales</taxon>
        <taxon>Bacillaceae</taxon>
        <taxon>Caldalkalibacillus</taxon>
    </lineage>
</organism>
<dbReference type="InterPro" id="IPR013538">
    <property type="entry name" value="ASHA1/2-like_C"/>
</dbReference>
<accession>A0ABT9VZ38</accession>
<evidence type="ECO:0000313" key="4">
    <source>
        <dbReference type="Proteomes" id="UP001235840"/>
    </source>
</evidence>
<reference evidence="3 4" key="1">
    <citation type="submission" date="2023-07" db="EMBL/GenBank/DDBJ databases">
        <title>Genomic Encyclopedia of Type Strains, Phase IV (KMG-IV): sequencing the most valuable type-strain genomes for metagenomic binning, comparative biology and taxonomic classification.</title>
        <authorList>
            <person name="Goeker M."/>
        </authorList>
    </citation>
    <scope>NUCLEOTIDE SEQUENCE [LARGE SCALE GENOMIC DNA]</scope>
    <source>
        <strain evidence="3 4">DSM 12751</strain>
    </source>
</reference>
<protein>
    <submittedName>
        <fullName evidence="3">Uncharacterized protein YndB with AHSA1/START domain</fullName>
    </submittedName>
</protein>
<evidence type="ECO:0000256" key="1">
    <source>
        <dbReference type="ARBA" id="ARBA00006817"/>
    </source>
</evidence>
<evidence type="ECO:0000259" key="2">
    <source>
        <dbReference type="Pfam" id="PF08327"/>
    </source>
</evidence>
<evidence type="ECO:0000313" key="3">
    <source>
        <dbReference type="EMBL" id="MDQ0165870.1"/>
    </source>
</evidence>
<comment type="caution">
    <text evidence="3">The sequence shown here is derived from an EMBL/GenBank/DDBJ whole genome shotgun (WGS) entry which is preliminary data.</text>
</comment>
<dbReference type="InterPro" id="IPR023393">
    <property type="entry name" value="START-like_dom_sf"/>
</dbReference>
<sequence>MTQTLTIEHKTYIHVHPSKVYETLTTGKGWDAWFTQGTAVDARKGGRIHFRFKDFGPEHITMEDGGAVLESDLNERSVFQWTPGDSTTTVSFTLTEVEEGTMVNVTEIGYTTSERDLAAYSDCSVGWGEALTLLKFYLEHGITYGQVPRHTMDKIMVGQYEQRTDDYLKKN</sequence>
<dbReference type="CDD" id="cd07814">
    <property type="entry name" value="SRPBCC_CalC_Aha1-like"/>
    <property type="match status" value="1"/>
</dbReference>
<proteinExistence type="inferred from homology"/>
<dbReference type="Proteomes" id="UP001235840">
    <property type="component" value="Unassembled WGS sequence"/>
</dbReference>
<dbReference type="Pfam" id="PF08327">
    <property type="entry name" value="AHSA1"/>
    <property type="match status" value="1"/>
</dbReference>
<gene>
    <name evidence="3" type="ORF">J2S11_001771</name>
</gene>
<name>A0ABT9VZ38_9BACI</name>
<feature type="domain" description="Activator of Hsp90 ATPase homologue 1/2-like C-terminal" evidence="2">
    <location>
        <begin position="15"/>
        <end position="139"/>
    </location>
</feature>
<comment type="similarity">
    <text evidence="1">Belongs to the AHA1 family.</text>
</comment>